<keyword evidence="3" id="KW-1185">Reference proteome</keyword>
<dbReference type="STRING" id="43041.A0A182K2Z1"/>
<sequence length="209" mass="23894">MTFGASCSPSTTQYIMNVNARRFKDQYPTAADVIHNHHQINTKSSSRTASTNKEGSPIIMMIFDLLGLISHVLMYFKILLHDIWRTGIEWDEPLKGNLLDKWLNWLTVLPLLEEVQIPRCYRSETSADCNNTIQLYTFVDASENGFAAAVFLRYEEHDVVECCLVGAKTRVAPFCIIQEKSGLHPFILIPKLKRNSVLIYYYISASKNQ</sequence>
<organism evidence="2 3">
    <name type="scientific">Anopheles christyi</name>
    <dbReference type="NCBI Taxonomy" id="43041"/>
    <lineage>
        <taxon>Eukaryota</taxon>
        <taxon>Metazoa</taxon>
        <taxon>Ecdysozoa</taxon>
        <taxon>Arthropoda</taxon>
        <taxon>Hexapoda</taxon>
        <taxon>Insecta</taxon>
        <taxon>Pterygota</taxon>
        <taxon>Neoptera</taxon>
        <taxon>Endopterygota</taxon>
        <taxon>Diptera</taxon>
        <taxon>Nematocera</taxon>
        <taxon>Culicoidea</taxon>
        <taxon>Culicidae</taxon>
        <taxon>Anophelinae</taxon>
        <taxon>Anopheles</taxon>
    </lineage>
</organism>
<evidence type="ECO:0000313" key="3">
    <source>
        <dbReference type="Proteomes" id="UP000075881"/>
    </source>
</evidence>
<dbReference type="EnsemblMetazoa" id="ACHR005125-RA">
    <property type="protein sequence ID" value="ACHR005125-PA"/>
    <property type="gene ID" value="ACHR005125"/>
</dbReference>
<dbReference type="VEuPathDB" id="VectorBase:ACHR005125"/>
<dbReference type="Pfam" id="PF05380">
    <property type="entry name" value="Peptidase_A17"/>
    <property type="match status" value="1"/>
</dbReference>
<accession>A0A182K2Z1</accession>
<dbReference type="AlphaFoldDB" id="A0A182K2Z1"/>
<evidence type="ECO:0000313" key="2">
    <source>
        <dbReference type="EnsemblMetazoa" id="ACHR005125-PA"/>
    </source>
</evidence>
<reference evidence="3" key="1">
    <citation type="submission" date="2013-03" db="EMBL/GenBank/DDBJ databases">
        <title>The Genome Sequence of Anopheles christyi ACHKN1017.</title>
        <authorList>
            <consortium name="The Broad Institute Genomics Platform"/>
            <person name="Neafsey D.E."/>
            <person name="Besansky N."/>
            <person name="Walker B."/>
            <person name="Young S.K."/>
            <person name="Zeng Q."/>
            <person name="Gargeya S."/>
            <person name="Fitzgerald M."/>
            <person name="Haas B."/>
            <person name="Abouelleil A."/>
            <person name="Allen A.W."/>
            <person name="Alvarado L."/>
            <person name="Arachchi H.M."/>
            <person name="Berlin A.M."/>
            <person name="Chapman S.B."/>
            <person name="Gainer-Dewar J."/>
            <person name="Goldberg J."/>
            <person name="Griggs A."/>
            <person name="Gujja S."/>
            <person name="Hansen M."/>
            <person name="Howarth C."/>
            <person name="Imamovic A."/>
            <person name="Ireland A."/>
            <person name="Larimer J."/>
            <person name="McCowan C."/>
            <person name="Murphy C."/>
            <person name="Pearson M."/>
            <person name="Poon T.W."/>
            <person name="Priest M."/>
            <person name="Roberts A."/>
            <person name="Saif S."/>
            <person name="Shea T."/>
            <person name="Sisk P."/>
            <person name="Sykes S."/>
            <person name="Wortman J."/>
            <person name="Nusbaum C."/>
            <person name="Birren B."/>
        </authorList>
    </citation>
    <scope>NUCLEOTIDE SEQUENCE [LARGE SCALE GENOMIC DNA]</scope>
    <source>
        <strain evidence="3">ACHKN1017</strain>
    </source>
</reference>
<name>A0A182K2Z1_9DIPT</name>
<keyword evidence="1" id="KW-0472">Membrane</keyword>
<reference evidence="2" key="2">
    <citation type="submission" date="2020-05" db="UniProtKB">
        <authorList>
            <consortium name="EnsemblMetazoa"/>
        </authorList>
    </citation>
    <scope>IDENTIFICATION</scope>
    <source>
        <strain evidence="2">ACHKN1017</strain>
    </source>
</reference>
<evidence type="ECO:0000256" key="1">
    <source>
        <dbReference type="SAM" id="Phobius"/>
    </source>
</evidence>
<feature type="transmembrane region" description="Helical" evidence="1">
    <location>
        <begin position="58"/>
        <end position="76"/>
    </location>
</feature>
<dbReference type="Proteomes" id="UP000075881">
    <property type="component" value="Unassembled WGS sequence"/>
</dbReference>
<keyword evidence="1" id="KW-1133">Transmembrane helix</keyword>
<dbReference type="InterPro" id="IPR008042">
    <property type="entry name" value="Retrotrans_Pao"/>
</dbReference>
<keyword evidence="1" id="KW-0812">Transmembrane</keyword>
<evidence type="ECO:0008006" key="4">
    <source>
        <dbReference type="Google" id="ProtNLM"/>
    </source>
</evidence>
<dbReference type="PANTHER" id="PTHR47331">
    <property type="entry name" value="PHD-TYPE DOMAIN-CONTAINING PROTEIN"/>
    <property type="match status" value="1"/>
</dbReference>
<protein>
    <recommendedName>
        <fullName evidence="4">Reverse transcriptase/retrotransposon-derived protein RNase H-like domain-containing protein</fullName>
    </recommendedName>
</protein>
<proteinExistence type="predicted"/>